<gene>
    <name evidence="1" type="ORF">E2C01_093290</name>
</gene>
<evidence type="ECO:0000313" key="2">
    <source>
        <dbReference type="Proteomes" id="UP000324222"/>
    </source>
</evidence>
<dbReference type="EMBL" id="VSRR010112136">
    <property type="protein sequence ID" value="MPC97944.1"/>
    <property type="molecule type" value="Genomic_DNA"/>
</dbReference>
<reference evidence="1 2" key="1">
    <citation type="submission" date="2019-05" db="EMBL/GenBank/DDBJ databases">
        <title>Another draft genome of Portunus trituberculatus and its Hox gene families provides insights of decapod evolution.</title>
        <authorList>
            <person name="Jeong J.-H."/>
            <person name="Song I."/>
            <person name="Kim S."/>
            <person name="Choi T."/>
            <person name="Kim D."/>
            <person name="Ryu S."/>
            <person name="Kim W."/>
        </authorList>
    </citation>
    <scope>NUCLEOTIDE SEQUENCE [LARGE SCALE GENOMIC DNA]</scope>
    <source>
        <tissue evidence="1">Muscle</tissue>
    </source>
</reference>
<protein>
    <submittedName>
        <fullName evidence="1">Uncharacterized protein</fullName>
    </submittedName>
</protein>
<name>A0A5B7K041_PORTR</name>
<organism evidence="1 2">
    <name type="scientific">Portunus trituberculatus</name>
    <name type="common">Swimming crab</name>
    <name type="synonym">Neptunus trituberculatus</name>
    <dbReference type="NCBI Taxonomy" id="210409"/>
    <lineage>
        <taxon>Eukaryota</taxon>
        <taxon>Metazoa</taxon>
        <taxon>Ecdysozoa</taxon>
        <taxon>Arthropoda</taxon>
        <taxon>Crustacea</taxon>
        <taxon>Multicrustacea</taxon>
        <taxon>Malacostraca</taxon>
        <taxon>Eumalacostraca</taxon>
        <taxon>Eucarida</taxon>
        <taxon>Decapoda</taxon>
        <taxon>Pleocyemata</taxon>
        <taxon>Brachyura</taxon>
        <taxon>Eubrachyura</taxon>
        <taxon>Portunoidea</taxon>
        <taxon>Portunidae</taxon>
        <taxon>Portuninae</taxon>
        <taxon>Portunus</taxon>
    </lineage>
</organism>
<evidence type="ECO:0000313" key="1">
    <source>
        <dbReference type="EMBL" id="MPC97944.1"/>
    </source>
</evidence>
<comment type="caution">
    <text evidence="1">The sequence shown here is derived from an EMBL/GenBank/DDBJ whole genome shotgun (WGS) entry which is preliminary data.</text>
</comment>
<proteinExistence type="predicted"/>
<dbReference type="Proteomes" id="UP000324222">
    <property type="component" value="Unassembled WGS sequence"/>
</dbReference>
<dbReference type="AlphaFoldDB" id="A0A5B7K041"/>
<keyword evidence="2" id="KW-1185">Reference proteome</keyword>
<accession>A0A5B7K041</accession>
<sequence>MREEQGGRGEDGWRRGKSKVAEVGWLANRKSGMAEVGMAGKEGRAEW</sequence>